<accession>A0A3P7LUQ9</accession>
<feature type="non-terminal residue" evidence="2">
    <location>
        <position position="121"/>
    </location>
</feature>
<dbReference type="AlphaFoldDB" id="A0A3P7LUQ9"/>
<evidence type="ECO:0000313" key="3">
    <source>
        <dbReference type="Proteomes" id="UP000270094"/>
    </source>
</evidence>
<feature type="compositionally biased region" description="Low complexity" evidence="1">
    <location>
        <begin position="48"/>
        <end position="59"/>
    </location>
</feature>
<dbReference type="Proteomes" id="UP000270094">
    <property type="component" value="Unassembled WGS sequence"/>
</dbReference>
<evidence type="ECO:0000256" key="1">
    <source>
        <dbReference type="SAM" id="MobiDB-lite"/>
    </source>
</evidence>
<organism evidence="2 3">
    <name type="scientific">Strongylus vulgaris</name>
    <name type="common">Blood worm</name>
    <dbReference type="NCBI Taxonomy" id="40348"/>
    <lineage>
        <taxon>Eukaryota</taxon>
        <taxon>Metazoa</taxon>
        <taxon>Ecdysozoa</taxon>
        <taxon>Nematoda</taxon>
        <taxon>Chromadorea</taxon>
        <taxon>Rhabditida</taxon>
        <taxon>Rhabditina</taxon>
        <taxon>Rhabditomorpha</taxon>
        <taxon>Strongyloidea</taxon>
        <taxon>Strongylidae</taxon>
        <taxon>Strongylus</taxon>
    </lineage>
</organism>
<sequence>MKLHLGSECKCFVAKFYEQARSPRDACVNARRKKAEEEREELSEKRSGQSSSRSSFELSPAVEATVPEIELKAELKKVDVATPKIQELEKNDKHIFYFHEHVFLGDRLIEMGFSAEEVFRV</sequence>
<evidence type="ECO:0000313" key="2">
    <source>
        <dbReference type="EMBL" id="VDM86035.1"/>
    </source>
</evidence>
<proteinExistence type="predicted"/>
<name>A0A3P7LUQ9_STRVU</name>
<reference evidence="2 3" key="1">
    <citation type="submission" date="2018-11" db="EMBL/GenBank/DDBJ databases">
        <authorList>
            <consortium name="Pathogen Informatics"/>
        </authorList>
    </citation>
    <scope>NUCLEOTIDE SEQUENCE [LARGE SCALE GENOMIC DNA]</scope>
</reference>
<gene>
    <name evidence="2" type="ORF">SVUK_LOCUS21033</name>
</gene>
<feature type="compositionally biased region" description="Basic and acidic residues" evidence="1">
    <location>
        <begin position="34"/>
        <end position="47"/>
    </location>
</feature>
<keyword evidence="3" id="KW-1185">Reference proteome</keyword>
<feature type="region of interest" description="Disordered" evidence="1">
    <location>
        <begin position="24"/>
        <end position="60"/>
    </location>
</feature>
<dbReference type="EMBL" id="UYYB01149235">
    <property type="protein sequence ID" value="VDM86035.1"/>
    <property type="molecule type" value="Genomic_DNA"/>
</dbReference>
<protein>
    <submittedName>
        <fullName evidence="2">Uncharacterized protein</fullName>
    </submittedName>
</protein>